<protein>
    <submittedName>
        <fullName evidence="3">DUF3887 domain-containing protein</fullName>
    </submittedName>
</protein>
<name>A0A7C1F2V9_9THEO</name>
<dbReference type="InterPro" id="IPR024981">
    <property type="entry name" value="DUF3887"/>
</dbReference>
<organism evidence="3">
    <name type="scientific">Ammonifex degensii</name>
    <dbReference type="NCBI Taxonomy" id="42838"/>
    <lineage>
        <taxon>Bacteria</taxon>
        <taxon>Bacillati</taxon>
        <taxon>Bacillota</taxon>
        <taxon>Clostridia</taxon>
        <taxon>Thermoanaerobacterales</taxon>
        <taxon>Thermoanaerobacteraceae</taxon>
        <taxon>Ammonifex</taxon>
    </lineage>
</organism>
<dbReference type="PROSITE" id="PS51257">
    <property type="entry name" value="PROKAR_LIPOPROTEIN"/>
    <property type="match status" value="1"/>
</dbReference>
<feature type="chain" id="PRO_5028203346" evidence="1">
    <location>
        <begin position="23"/>
        <end position="142"/>
    </location>
</feature>
<reference evidence="3" key="1">
    <citation type="journal article" date="2020" name="mSystems">
        <title>Genome- and Community-Level Interaction Insights into Carbon Utilization and Element Cycling Functions of Hydrothermarchaeota in Hydrothermal Sediment.</title>
        <authorList>
            <person name="Zhou Z."/>
            <person name="Liu Y."/>
            <person name="Xu W."/>
            <person name="Pan J."/>
            <person name="Luo Z.H."/>
            <person name="Li M."/>
        </authorList>
    </citation>
    <scope>NUCLEOTIDE SEQUENCE [LARGE SCALE GENOMIC DNA]</scope>
    <source>
        <strain evidence="3">SpSt-301</strain>
    </source>
</reference>
<comment type="caution">
    <text evidence="3">The sequence shown here is derived from an EMBL/GenBank/DDBJ whole genome shotgun (WGS) entry which is preliminary data.</text>
</comment>
<accession>A0A7C1F2V9</accession>
<evidence type="ECO:0000256" key="1">
    <source>
        <dbReference type="SAM" id="SignalP"/>
    </source>
</evidence>
<proteinExistence type="predicted"/>
<dbReference type="Pfam" id="PF13026">
    <property type="entry name" value="DUF3887"/>
    <property type="match status" value="1"/>
</dbReference>
<dbReference type="AlphaFoldDB" id="A0A7C1F2V9"/>
<dbReference type="Gene3D" id="3.10.450.590">
    <property type="match status" value="1"/>
</dbReference>
<evidence type="ECO:0000313" key="3">
    <source>
        <dbReference type="EMBL" id="HDW51567.1"/>
    </source>
</evidence>
<dbReference type="EMBL" id="DSMV01000145">
    <property type="protein sequence ID" value="HDW51567.1"/>
    <property type="molecule type" value="Genomic_DNA"/>
</dbReference>
<feature type="signal peptide" evidence="1">
    <location>
        <begin position="1"/>
        <end position="22"/>
    </location>
</feature>
<sequence length="142" mass="15548">MRKILLLALCFILMLGGGCSKKADVSGDQQSVLSYAAPIVDNLLAGFNEGNYAKFSKDFDDRMRSALPEAAFAQMRQSIVSKIGLYKSRTVSKVQKQGPATLVIYNAEFEKESGVEVKVVFTKDGEKNLVSGFFLNSPKLRG</sequence>
<feature type="domain" description="DUF3887" evidence="2">
    <location>
        <begin position="45"/>
        <end position="125"/>
    </location>
</feature>
<evidence type="ECO:0000259" key="2">
    <source>
        <dbReference type="Pfam" id="PF13026"/>
    </source>
</evidence>
<keyword evidence="1" id="KW-0732">Signal</keyword>
<gene>
    <name evidence="3" type="ORF">ENQ35_02340</name>
</gene>